<evidence type="ECO:0000256" key="6">
    <source>
        <dbReference type="SAM" id="Phobius"/>
    </source>
</evidence>
<dbReference type="PANTHER" id="PTHR43461:SF1">
    <property type="entry name" value="TRANSMEMBRANE PROTEIN 256"/>
    <property type="match status" value="1"/>
</dbReference>
<feature type="transmembrane region" description="Helical" evidence="6">
    <location>
        <begin position="44"/>
        <end position="63"/>
    </location>
</feature>
<evidence type="ECO:0000256" key="4">
    <source>
        <dbReference type="ARBA" id="ARBA00022989"/>
    </source>
</evidence>
<proteinExistence type="inferred from homology"/>
<gene>
    <name evidence="7" type="ORF">BaRGS_00037002</name>
</gene>
<comment type="caution">
    <text evidence="7">The sequence shown here is derived from an EMBL/GenBank/DDBJ whole genome shotgun (WGS) entry which is preliminary data.</text>
</comment>
<dbReference type="Pfam" id="PF04241">
    <property type="entry name" value="DUF423"/>
    <property type="match status" value="1"/>
</dbReference>
<protein>
    <recommendedName>
        <fullName evidence="9">Transmembrane protein 256 homolog</fullName>
    </recommendedName>
</protein>
<organism evidence="7 8">
    <name type="scientific">Batillaria attramentaria</name>
    <dbReference type="NCBI Taxonomy" id="370345"/>
    <lineage>
        <taxon>Eukaryota</taxon>
        <taxon>Metazoa</taxon>
        <taxon>Spiralia</taxon>
        <taxon>Lophotrochozoa</taxon>
        <taxon>Mollusca</taxon>
        <taxon>Gastropoda</taxon>
        <taxon>Caenogastropoda</taxon>
        <taxon>Sorbeoconcha</taxon>
        <taxon>Cerithioidea</taxon>
        <taxon>Batillariidae</taxon>
        <taxon>Batillaria</taxon>
    </lineage>
</organism>
<evidence type="ECO:0000256" key="3">
    <source>
        <dbReference type="ARBA" id="ARBA00022692"/>
    </source>
</evidence>
<dbReference type="EMBL" id="JACVVK020000540">
    <property type="protein sequence ID" value="KAK7467765.1"/>
    <property type="molecule type" value="Genomic_DNA"/>
</dbReference>
<evidence type="ECO:0000256" key="2">
    <source>
        <dbReference type="ARBA" id="ARBA00006208"/>
    </source>
</evidence>
<reference evidence="7 8" key="1">
    <citation type="journal article" date="2023" name="Sci. Data">
        <title>Genome assembly of the Korean intertidal mud-creeper Batillaria attramentaria.</title>
        <authorList>
            <person name="Patra A.K."/>
            <person name="Ho P.T."/>
            <person name="Jun S."/>
            <person name="Lee S.J."/>
            <person name="Kim Y."/>
            <person name="Won Y.J."/>
        </authorList>
    </citation>
    <scope>NUCLEOTIDE SEQUENCE [LARGE SCALE GENOMIC DNA]</scope>
    <source>
        <strain evidence="7">Wonlab-2016</strain>
    </source>
</reference>
<dbReference type="InterPro" id="IPR006696">
    <property type="entry name" value="DUF423"/>
</dbReference>
<evidence type="ECO:0000313" key="7">
    <source>
        <dbReference type="EMBL" id="KAK7467765.1"/>
    </source>
</evidence>
<dbReference type="GO" id="GO:0016020">
    <property type="term" value="C:membrane"/>
    <property type="evidence" value="ECO:0007669"/>
    <property type="project" value="UniProtKB-SubCell"/>
</dbReference>
<accession>A0ABD0JA07</accession>
<evidence type="ECO:0000313" key="8">
    <source>
        <dbReference type="Proteomes" id="UP001519460"/>
    </source>
</evidence>
<name>A0ABD0JA07_9CAEN</name>
<comment type="subcellular location">
    <subcellularLocation>
        <location evidence="1">Membrane</location>
        <topology evidence="1">Multi-pass membrane protein</topology>
    </subcellularLocation>
</comment>
<feature type="transmembrane region" description="Helical" evidence="6">
    <location>
        <begin position="131"/>
        <end position="150"/>
    </location>
</feature>
<dbReference type="PANTHER" id="PTHR43461">
    <property type="entry name" value="TRANSMEMBRANE PROTEIN 256"/>
    <property type="match status" value="1"/>
</dbReference>
<dbReference type="Proteomes" id="UP001519460">
    <property type="component" value="Unassembled WGS sequence"/>
</dbReference>
<sequence>MAGLWSDITGIWSQIYSSLPGLPPPKEIERVVVKEVEKMPTRSFVRIAGLSGALSIALAAYGSHGFNQSDADPRLKNTYEIGNKMHMIHSVALLASPMARKPILVGTLMTVGMALFSGSCYYHALTGNQRVRYVTPYGGMLLIFAWLAMII</sequence>
<feature type="transmembrane region" description="Helical" evidence="6">
    <location>
        <begin position="103"/>
        <end position="124"/>
    </location>
</feature>
<evidence type="ECO:0000256" key="1">
    <source>
        <dbReference type="ARBA" id="ARBA00004141"/>
    </source>
</evidence>
<evidence type="ECO:0000256" key="5">
    <source>
        <dbReference type="ARBA" id="ARBA00023136"/>
    </source>
</evidence>
<dbReference type="AlphaFoldDB" id="A0ABD0JA07"/>
<comment type="similarity">
    <text evidence="2">Belongs to the TMEM256 family.</text>
</comment>
<evidence type="ECO:0008006" key="9">
    <source>
        <dbReference type="Google" id="ProtNLM"/>
    </source>
</evidence>
<keyword evidence="8" id="KW-1185">Reference proteome</keyword>
<keyword evidence="5 6" id="KW-0472">Membrane</keyword>
<keyword evidence="4 6" id="KW-1133">Transmembrane helix</keyword>
<keyword evidence="3 6" id="KW-0812">Transmembrane</keyword>